<dbReference type="PROSITE" id="PS51898">
    <property type="entry name" value="TYR_RECOMBINASE"/>
    <property type="match status" value="1"/>
</dbReference>
<dbReference type="Pfam" id="PF00589">
    <property type="entry name" value="Phage_integrase"/>
    <property type="match status" value="1"/>
</dbReference>
<gene>
    <name evidence="7" type="ORF">AMST5_01288</name>
</gene>
<dbReference type="InterPro" id="IPR011010">
    <property type="entry name" value="DNA_brk_join_enz"/>
</dbReference>
<dbReference type="Gene3D" id="1.10.443.10">
    <property type="entry name" value="Intergrase catalytic core"/>
    <property type="match status" value="1"/>
</dbReference>
<dbReference type="InterPro" id="IPR002104">
    <property type="entry name" value="Integrase_catalytic"/>
</dbReference>
<sequence>MGRWAVDRGIIAANPAEGVGRPTKEKPRDRILDETELALVWRAADMIGPTYGPPIKALILTGQRRDEIAAMRWSEVDVSTRTLTLPAERTKNRRLHVVALSEPAMQIITSRPKRKGVNFVFGYGERPPENWSRAKEALDKAIAKLNGEPIRPFVIHDIRRSVASGMARIGVPLHVIERILNHMSGTFGGIVSVYQHHSYADEARAALNQWAAEVERIIGQGGSANVH</sequence>
<dbReference type="GO" id="GO:0006310">
    <property type="term" value="P:DNA recombination"/>
    <property type="evidence" value="ECO:0007669"/>
    <property type="project" value="UniProtKB-KW"/>
</dbReference>
<keyword evidence="2" id="KW-0229">DNA integration</keyword>
<keyword evidence="3" id="KW-0233">DNA recombination</keyword>
<dbReference type="EMBL" id="OY288114">
    <property type="protein sequence ID" value="CAJ0860284.1"/>
    <property type="molecule type" value="Genomic_DNA"/>
</dbReference>
<evidence type="ECO:0000313" key="7">
    <source>
        <dbReference type="EMBL" id="CAJ0860284.1"/>
    </source>
</evidence>
<dbReference type="PANTHER" id="PTHR30629:SF2">
    <property type="entry name" value="PROPHAGE INTEGRASE INTS-RELATED"/>
    <property type="match status" value="1"/>
</dbReference>
<keyword evidence="4" id="KW-1179">Viral genome integration</keyword>
<dbReference type="PANTHER" id="PTHR30629">
    <property type="entry name" value="PROPHAGE INTEGRASE"/>
    <property type="match status" value="1"/>
</dbReference>
<dbReference type="GO" id="GO:0003677">
    <property type="term" value="F:DNA binding"/>
    <property type="evidence" value="ECO:0007669"/>
    <property type="project" value="InterPro"/>
</dbReference>
<dbReference type="InterPro" id="IPR050808">
    <property type="entry name" value="Phage_Integrase"/>
</dbReference>
<dbReference type="GO" id="GO:0046718">
    <property type="term" value="P:symbiont entry into host cell"/>
    <property type="evidence" value="ECO:0007669"/>
    <property type="project" value="UniProtKB-KW"/>
</dbReference>
<feature type="domain" description="Tyr recombinase" evidence="6">
    <location>
        <begin position="27"/>
        <end position="208"/>
    </location>
</feature>
<comment type="similarity">
    <text evidence="1">Belongs to the 'phage' integrase family.</text>
</comment>
<evidence type="ECO:0000256" key="5">
    <source>
        <dbReference type="ARBA" id="ARBA00023296"/>
    </source>
</evidence>
<evidence type="ECO:0000256" key="3">
    <source>
        <dbReference type="ARBA" id="ARBA00023172"/>
    </source>
</evidence>
<dbReference type="GO" id="GO:0044826">
    <property type="term" value="P:viral genome integration into host DNA"/>
    <property type="evidence" value="ECO:0007669"/>
    <property type="project" value="UniProtKB-KW"/>
</dbReference>
<evidence type="ECO:0000256" key="4">
    <source>
        <dbReference type="ARBA" id="ARBA00023195"/>
    </source>
</evidence>
<organism evidence="7">
    <name type="scientific">freshwater sediment metagenome</name>
    <dbReference type="NCBI Taxonomy" id="556182"/>
    <lineage>
        <taxon>unclassified sequences</taxon>
        <taxon>metagenomes</taxon>
        <taxon>ecological metagenomes</taxon>
    </lineage>
</organism>
<dbReference type="GO" id="GO:0015074">
    <property type="term" value="P:DNA integration"/>
    <property type="evidence" value="ECO:0007669"/>
    <property type="project" value="UniProtKB-KW"/>
</dbReference>
<dbReference type="AlphaFoldDB" id="A0AA48RAC5"/>
<name>A0AA48RAC5_9ZZZZ</name>
<evidence type="ECO:0000256" key="1">
    <source>
        <dbReference type="ARBA" id="ARBA00008857"/>
    </source>
</evidence>
<proteinExistence type="inferred from homology"/>
<dbReference type="InterPro" id="IPR013762">
    <property type="entry name" value="Integrase-like_cat_sf"/>
</dbReference>
<dbReference type="GO" id="GO:0075713">
    <property type="term" value="P:establishment of integrated proviral latency"/>
    <property type="evidence" value="ECO:0007669"/>
    <property type="project" value="UniProtKB-KW"/>
</dbReference>
<dbReference type="CDD" id="cd00801">
    <property type="entry name" value="INT_P4_C"/>
    <property type="match status" value="1"/>
</dbReference>
<accession>A0AA48RAC5</accession>
<keyword evidence="5" id="KW-1160">Virus entry into host cell</keyword>
<protein>
    <recommendedName>
        <fullName evidence="6">Tyr recombinase domain-containing protein</fullName>
    </recommendedName>
</protein>
<dbReference type="SUPFAM" id="SSF56349">
    <property type="entry name" value="DNA breaking-rejoining enzymes"/>
    <property type="match status" value="1"/>
</dbReference>
<evidence type="ECO:0000259" key="6">
    <source>
        <dbReference type="PROSITE" id="PS51898"/>
    </source>
</evidence>
<reference evidence="7" key="1">
    <citation type="submission" date="2023-07" db="EMBL/GenBank/DDBJ databases">
        <authorList>
            <person name="Pelsma A.J. K."/>
        </authorList>
    </citation>
    <scope>NUCLEOTIDE SEQUENCE</scope>
</reference>
<evidence type="ECO:0000256" key="2">
    <source>
        <dbReference type="ARBA" id="ARBA00022908"/>
    </source>
</evidence>